<gene>
    <name evidence="1" type="ORF">GO499_06490</name>
</gene>
<sequence length="211" mass="24464">MPDLRGPMIVNFDARLAFIAQTKCGSTSIENALRWHSHIAMTGHPKVTHMHMFQYRRFITPYLEFIGEKNVETTCLFRYPTDWLRSWWKYFSQTRITGEGADTGHLSFEQFITEYLDGAEKPYLNFGKQSGMLPGYVKPIAIDHLFRYEDMGRFVSLWEERLGVQLELQRHNVSPDRDGQDLSAATRARLEEALAGEFDIWENRTVGHLAG</sequence>
<evidence type="ECO:0000313" key="1">
    <source>
        <dbReference type="EMBL" id="QHQ34873.1"/>
    </source>
</evidence>
<dbReference type="InterPro" id="IPR027417">
    <property type="entry name" value="P-loop_NTPase"/>
</dbReference>
<dbReference type="SUPFAM" id="SSF52540">
    <property type="entry name" value="P-loop containing nucleoside triphosphate hydrolases"/>
    <property type="match status" value="1"/>
</dbReference>
<reference evidence="1 2" key="1">
    <citation type="submission" date="2019-12" db="EMBL/GenBank/DDBJ databases">
        <title>Complete genome sequence of Algicella marina strain 9Alg 56(T) isolated from the red alga Tichocarpus crinitus.</title>
        <authorList>
            <person name="Kim S.-G."/>
            <person name="Nedashkovskaya O.I."/>
        </authorList>
    </citation>
    <scope>NUCLEOTIDE SEQUENCE [LARGE SCALE GENOMIC DNA]</scope>
    <source>
        <strain evidence="1 2">9Alg 56</strain>
    </source>
</reference>
<organism evidence="1 2">
    <name type="scientific">Algicella marina</name>
    <dbReference type="NCBI Taxonomy" id="2683284"/>
    <lineage>
        <taxon>Bacteria</taxon>
        <taxon>Pseudomonadati</taxon>
        <taxon>Pseudomonadota</taxon>
        <taxon>Alphaproteobacteria</taxon>
        <taxon>Rhodobacterales</taxon>
        <taxon>Paracoccaceae</taxon>
        <taxon>Algicella</taxon>
    </lineage>
</organism>
<evidence type="ECO:0008006" key="3">
    <source>
        <dbReference type="Google" id="ProtNLM"/>
    </source>
</evidence>
<dbReference type="EMBL" id="CP046620">
    <property type="protein sequence ID" value="QHQ34873.1"/>
    <property type="molecule type" value="Genomic_DNA"/>
</dbReference>
<name>A0A6P1SZT2_9RHOB</name>
<dbReference type="Proteomes" id="UP000464495">
    <property type="component" value="Chromosome"/>
</dbReference>
<protein>
    <recommendedName>
        <fullName evidence="3">Sulfotransferase family protein</fullName>
    </recommendedName>
</protein>
<evidence type="ECO:0000313" key="2">
    <source>
        <dbReference type="Proteomes" id="UP000464495"/>
    </source>
</evidence>
<proteinExistence type="predicted"/>
<keyword evidence="2" id="KW-1185">Reference proteome</keyword>
<accession>A0A6P1SZT2</accession>
<dbReference type="AlphaFoldDB" id="A0A6P1SZT2"/>
<dbReference type="KEGG" id="amaq:GO499_06490"/>
<dbReference type="RefSeq" id="WP_161861439.1">
    <property type="nucleotide sequence ID" value="NZ_CP046620.1"/>
</dbReference>